<sequence>MQEHFLNQRHLRQSFERIKNLIRCHLISFYRVIFNKLKFKAVKE</sequence>
<name>A0A8S5V1X5_9CAUD</name>
<accession>A0A8S5V1X5</accession>
<dbReference type="EMBL" id="BK016182">
    <property type="protein sequence ID" value="DAG00627.1"/>
    <property type="molecule type" value="Genomic_DNA"/>
</dbReference>
<protein>
    <submittedName>
        <fullName evidence="1">Uncharacterized protein</fullName>
    </submittedName>
</protein>
<evidence type="ECO:0000313" key="1">
    <source>
        <dbReference type="EMBL" id="DAG00627.1"/>
    </source>
</evidence>
<proteinExistence type="predicted"/>
<reference evidence="1" key="1">
    <citation type="journal article" date="2021" name="Proc. Natl. Acad. Sci. U.S.A.">
        <title>A Catalog of Tens of Thousands of Viruses from Human Metagenomes Reveals Hidden Associations with Chronic Diseases.</title>
        <authorList>
            <person name="Tisza M.J."/>
            <person name="Buck C.B."/>
        </authorList>
    </citation>
    <scope>NUCLEOTIDE SEQUENCE</scope>
    <source>
        <strain evidence="1">CtJ2i1</strain>
    </source>
</reference>
<organism evidence="1">
    <name type="scientific">Myoviridae sp. ctJ2i1</name>
    <dbReference type="NCBI Taxonomy" id="2825079"/>
    <lineage>
        <taxon>Viruses</taxon>
        <taxon>Duplodnaviria</taxon>
        <taxon>Heunggongvirae</taxon>
        <taxon>Uroviricota</taxon>
        <taxon>Caudoviricetes</taxon>
    </lineage>
</organism>